<keyword evidence="2" id="KW-1185">Reference proteome</keyword>
<evidence type="ECO:0000313" key="2">
    <source>
        <dbReference type="Proteomes" id="UP001306950"/>
    </source>
</evidence>
<comment type="caution">
    <text evidence="1">The sequence shown here is derived from an EMBL/GenBank/DDBJ whole genome shotgun (WGS) entry which is preliminary data.</text>
</comment>
<dbReference type="RefSeq" id="WP_331845556.1">
    <property type="nucleotide sequence ID" value="NZ_JAZHPZ010000002.1"/>
</dbReference>
<dbReference type="SUPFAM" id="SSF52540">
    <property type="entry name" value="P-loop containing nucleoside triphosphate hydrolases"/>
    <property type="match status" value="1"/>
</dbReference>
<organism evidence="1 2">
    <name type="scientific">Paenibacillus haidiansis</name>
    <dbReference type="NCBI Taxonomy" id="1574488"/>
    <lineage>
        <taxon>Bacteria</taxon>
        <taxon>Bacillati</taxon>
        <taxon>Bacillota</taxon>
        <taxon>Bacilli</taxon>
        <taxon>Bacillales</taxon>
        <taxon>Paenibacillaceae</taxon>
        <taxon>Paenibacillus</taxon>
    </lineage>
</organism>
<gene>
    <name evidence="1" type="ORF">V3851_05705</name>
</gene>
<reference evidence="1 2" key="1">
    <citation type="submission" date="2024-02" db="EMBL/GenBank/DDBJ databases">
        <title>A nitrogen-fixing paenibacillus bacterium.</title>
        <authorList>
            <person name="Zhang W.L."/>
            <person name="Chen S.F."/>
        </authorList>
    </citation>
    <scope>NUCLEOTIDE SEQUENCE [LARGE SCALE GENOMIC DNA]</scope>
    <source>
        <strain evidence="1 2">M1</strain>
    </source>
</reference>
<dbReference type="EMBL" id="JAZHPZ010000002">
    <property type="protein sequence ID" value="MEF2965322.1"/>
    <property type="molecule type" value="Genomic_DNA"/>
</dbReference>
<evidence type="ECO:0000313" key="1">
    <source>
        <dbReference type="EMBL" id="MEF2965322.1"/>
    </source>
</evidence>
<dbReference type="NCBIfam" id="NF005250">
    <property type="entry name" value="PRK06761.1"/>
    <property type="match status" value="1"/>
</dbReference>
<accession>A0ABU7VNK2</accession>
<evidence type="ECO:0008006" key="3">
    <source>
        <dbReference type="Google" id="ProtNLM"/>
    </source>
</evidence>
<protein>
    <recommendedName>
        <fullName evidence="3">Thymidylate kinase</fullName>
    </recommendedName>
</protein>
<dbReference type="InterPro" id="IPR027417">
    <property type="entry name" value="P-loop_NTPase"/>
</dbReference>
<proteinExistence type="predicted"/>
<dbReference type="Proteomes" id="UP001306950">
    <property type="component" value="Unassembled WGS sequence"/>
</dbReference>
<sequence>MTSKLIIIEGLPGSGKSTYASWAGEILAGQGMKANLFTEGNPDHPADYDGVACYSEAEYLRLLGDMEAYRPILENHSERRGEYRFIPYRKLKEAYAPDFPDELVGILMQTDVYELPFERNAEVIAEKWSHFADQAAAQDGIYIFECCFIQNPLTVGLVKYNVPQTDVLEYVKRLEQSVLKLEPVLIYIDQDDVERSFLKAVAERPREWADGFIDYYTNQGYGLSRGLTGIEGTIEVLRHKRKLAGEIMGRLQIPTKVINNTAFDPVRGRSELQGILESLIVTGG</sequence>
<name>A0ABU7VNK2_9BACL</name>